<dbReference type="GO" id="GO:0005737">
    <property type="term" value="C:cytoplasm"/>
    <property type="evidence" value="ECO:0007669"/>
    <property type="project" value="UniProtKB-SubCell"/>
</dbReference>
<comment type="caution">
    <text evidence="5">The sequence shown here is derived from an EMBL/GenBank/DDBJ whole genome shotgun (WGS) entry which is preliminary data.</text>
</comment>
<sequence length="377" mass="40709">MLLTHPSPTPSLDTENTLASGLRHAAIGPLRTESGRVLPATRLAYETWGRLNAERSNAVLILHALTGDSHVIGEATGPHPTSGWWEGMVGPGAPIDTNRFFVVAPNVLGGCQGSTGPASPAPDGKPWGSRFPQLSVRDMVSAEVRLADYLGIDRFALVIGPSAGGHRALEWACGYPERLEQLVLIATSPDTSADQAAWASLQLHALELDPAFRDGDYYGKPDQPTRGLGLARQIAHATYRSAEELNTRFGRIAQGSEDPLRGGRLAVQSYLDYHGDKLTARFDAGTYRVLTRAMLTHDVGRERGGVAAALDLIEAHTLVLAVDSDRLFPAHSCRWLARHIPRACYGEIASLAGHDGFLIERDQVADHLTHFLSLQSD</sequence>
<comment type="subcellular location">
    <subcellularLocation>
        <location evidence="2">Cytoplasm</location>
    </subcellularLocation>
</comment>
<comment type="caution">
    <text evidence="2">Lacks conserved residue(s) required for the propagation of feature annotation.</text>
</comment>
<evidence type="ECO:0000259" key="4">
    <source>
        <dbReference type="Pfam" id="PF00561"/>
    </source>
</evidence>
<dbReference type="PANTHER" id="PTHR32268">
    <property type="entry name" value="HOMOSERINE O-ACETYLTRANSFERASE"/>
    <property type="match status" value="1"/>
</dbReference>
<dbReference type="AlphaFoldDB" id="A0A8I0GFD0"/>
<dbReference type="UniPathway" id="UPA00051">
    <property type="reaction ID" value="UER00074"/>
</dbReference>
<feature type="active site" evidence="2 3">
    <location>
        <position position="354"/>
    </location>
</feature>
<feature type="active site" evidence="2 3">
    <location>
        <position position="325"/>
    </location>
</feature>
<evidence type="ECO:0000313" key="5">
    <source>
        <dbReference type="EMBL" id="MBD3689817.1"/>
    </source>
</evidence>
<protein>
    <recommendedName>
        <fullName evidence="2">Homoserine O-acetyltransferase</fullName>
        <shortName evidence="2">HAT</shortName>
        <ecNumber evidence="2">2.3.1.31</ecNumber>
    </recommendedName>
    <alternativeName>
        <fullName evidence="2">Homoserine transacetylase</fullName>
        <shortName evidence="2">HTA</shortName>
    </alternativeName>
</protein>
<feature type="binding site" evidence="2">
    <location>
        <position position="355"/>
    </location>
    <ligand>
        <name>substrate</name>
    </ligand>
</feature>
<dbReference type="InterPro" id="IPR029058">
    <property type="entry name" value="AB_hydrolase_fold"/>
</dbReference>
<dbReference type="InterPro" id="IPR008220">
    <property type="entry name" value="HAT_MetX-like"/>
</dbReference>
<dbReference type="NCBIfam" id="TIGR01392">
    <property type="entry name" value="homoserO_Ac_trn"/>
    <property type="match status" value="1"/>
</dbReference>
<proteinExistence type="inferred from homology"/>
<evidence type="ECO:0000313" key="6">
    <source>
        <dbReference type="Proteomes" id="UP000627538"/>
    </source>
</evidence>
<keyword evidence="1 2" id="KW-0808">Transferase</keyword>
<dbReference type="PANTHER" id="PTHR32268:SF11">
    <property type="entry name" value="HOMOSERINE O-ACETYLTRANSFERASE"/>
    <property type="match status" value="1"/>
</dbReference>
<keyword evidence="6" id="KW-1185">Reference proteome</keyword>
<dbReference type="InterPro" id="IPR000073">
    <property type="entry name" value="AB_hydrolase_1"/>
</dbReference>
<comment type="pathway">
    <text evidence="2">Amino-acid biosynthesis; L-methionine biosynthesis via de novo pathway; O-acetyl-L-homoserine from L-homoserine: step 1/1.</text>
</comment>
<gene>
    <name evidence="2" type="primary">metXA</name>
    <name evidence="5" type="ORF">H8R10_06200</name>
</gene>
<dbReference type="GO" id="GO:0009092">
    <property type="term" value="P:homoserine metabolic process"/>
    <property type="evidence" value="ECO:0007669"/>
    <property type="project" value="TreeGrafter"/>
</dbReference>
<feature type="active site" description="Nucleophile" evidence="2 3">
    <location>
        <position position="162"/>
    </location>
</feature>
<name>A0A8I0GFD0_9ACTO</name>
<dbReference type="RefSeq" id="WP_191071839.1">
    <property type="nucleotide sequence ID" value="NZ_CP060506.1"/>
</dbReference>
<feature type="domain" description="AB hydrolase-1" evidence="4">
    <location>
        <begin position="57"/>
        <end position="358"/>
    </location>
</feature>
<dbReference type="EC" id="2.3.1.31" evidence="2"/>
<dbReference type="PIRSF" id="PIRSF000443">
    <property type="entry name" value="Homoser_Ac_trans"/>
    <property type="match status" value="1"/>
</dbReference>
<dbReference type="Proteomes" id="UP000627538">
    <property type="component" value="Unassembled WGS sequence"/>
</dbReference>
<keyword evidence="2" id="KW-0486">Methionine biosynthesis</keyword>
<dbReference type="GO" id="GO:0009086">
    <property type="term" value="P:methionine biosynthetic process"/>
    <property type="evidence" value="ECO:0007669"/>
    <property type="project" value="UniProtKB-UniRule"/>
</dbReference>
<keyword evidence="2 5" id="KW-0012">Acyltransferase</keyword>
<comment type="function">
    <text evidence="2">Transfers an acetyl group from acetyl-CoA to L-homoserine, forming acetyl-L-homoserine.</text>
</comment>
<dbReference type="Gene3D" id="3.40.50.1820">
    <property type="entry name" value="alpha/beta hydrolase"/>
    <property type="match status" value="1"/>
</dbReference>
<evidence type="ECO:0000256" key="1">
    <source>
        <dbReference type="ARBA" id="ARBA00022679"/>
    </source>
</evidence>
<comment type="subunit">
    <text evidence="2">Homodimer.</text>
</comment>
<keyword evidence="2" id="KW-0963">Cytoplasm</keyword>
<evidence type="ECO:0000256" key="2">
    <source>
        <dbReference type="HAMAP-Rule" id="MF_00296"/>
    </source>
</evidence>
<dbReference type="SUPFAM" id="SSF53474">
    <property type="entry name" value="alpha/beta-Hydrolases"/>
    <property type="match status" value="1"/>
</dbReference>
<accession>A0A8I0GFD0</accession>
<dbReference type="HAMAP" id="MF_00296">
    <property type="entry name" value="MetX_acyltransf"/>
    <property type="match status" value="1"/>
</dbReference>
<dbReference type="EMBL" id="JACRUO010000001">
    <property type="protein sequence ID" value="MBD3689817.1"/>
    <property type="molecule type" value="Genomic_DNA"/>
</dbReference>
<feature type="binding site" evidence="2">
    <location>
        <position position="232"/>
    </location>
    <ligand>
        <name>substrate</name>
    </ligand>
</feature>
<dbReference type="Pfam" id="PF00561">
    <property type="entry name" value="Abhydrolase_1"/>
    <property type="match status" value="1"/>
</dbReference>
<evidence type="ECO:0000256" key="3">
    <source>
        <dbReference type="PIRSR" id="PIRSR000443-1"/>
    </source>
</evidence>
<reference evidence="5 6" key="1">
    <citation type="submission" date="2020-08" db="EMBL/GenBank/DDBJ databases">
        <title>Winkia gen. nov., sp. nov., isolated from faeces of the Anser albifrons in China.</title>
        <authorList>
            <person name="Liu Q."/>
        </authorList>
    </citation>
    <scope>NUCLEOTIDE SEQUENCE [LARGE SCALE GENOMIC DNA]</scope>
    <source>
        <strain evidence="5 6">C62</strain>
    </source>
</reference>
<keyword evidence="2" id="KW-0028">Amino-acid biosynthesis</keyword>
<organism evidence="5 6">
    <name type="scientific">Nanchangia anserum</name>
    <dbReference type="NCBI Taxonomy" id="2692125"/>
    <lineage>
        <taxon>Bacteria</taxon>
        <taxon>Bacillati</taxon>
        <taxon>Actinomycetota</taxon>
        <taxon>Actinomycetes</taxon>
        <taxon>Actinomycetales</taxon>
        <taxon>Actinomycetaceae</taxon>
        <taxon>Nanchangia</taxon>
    </lineage>
</organism>
<dbReference type="GO" id="GO:0004414">
    <property type="term" value="F:homoserine O-acetyltransferase activity"/>
    <property type="evidence" value="ECO:0007669"/>
    <property type="project" value="UniProtKB-UniRule"/>
</dbReference>
<dbReference type="NCBIfam" id="NF001209">
    <property type="entry name" value="PRK00175.1"/>
    <property type="match status" value="1"/>
</dbReference>
<comment type="catalytic activity">
    <reaction evidence="2">
        <text>L-homoserine + acetyl-CoA = O-acetyl-L-homoserine + CoA</text>
        <dbReference type="Rhea" id="RHEA:13701"/>
        <dbReference type="ChEBI" id="CHEBI:57287"/>
        <dbReference type="ChEBI" id="CHEBI:57288"/>
        <dbReference type="ChEBI" id="CHEBI:57476"/>
        <dbReference type="ChEBI" id="CHEBI:57716"/>
        <dbReference type="EC" id="2.3.1.31"/>
    </reaction>
</comment>
<comment type="similarity">
    <text evidence="2">Belongs to the AB hydrolase superfamily. MetX family.</text>
</comment>